<dbReference type="EMBL" id="ALIE01000054">
    <property type="protein sequence ID" value="EJS44040.1"/>
    <property type="molecule type" value="Genomic_DNA"/>
</dbReference>
<feature type="region of interest" description="Disordered" evidence="9">
    <location>
        <begin position="32"/>
        <end position="54"/>
    </location>
</feature>
<protein>
    <recommendedName>
        <fullName evidence="3 8">Mediator of RNA polymerase II transcription subunit 17</fullName>
    </recommendedName>
    <alternativeName>
        <fullName evidence="7 8">Mediator complex subunit 17</fullName>
    </alternativeName>
</protein>
<keyword evidence="4 8" id="KW-0805">Transcription regulation</keyword>
<evidence type="ECO:0000256" key="3">
    <source>
        <dbReference type="ARBA" id="ARBA00019610"/>
    </source>
</evidence>
<evidence type="ECO:0000256" key="5">
    <source>
        <dbReference type="ARBA" id="ARBA00023163"/>
    </source>
</evidence>
<dbReference type="OrthoDB" id="5319830at2759"/>
<feature type="region of interest" description="Disordered" evidence="9">
    <location>
        <begin position="172"/>
        <end position="195"/>
    </location>
</feature>
<comment type="similarity">
    <text evidence="2 8">Belongs to the Mediator complex subunit 17 family.</text>
</comment>
<comment type="subcellular location">
    <subcellularLocation>
        <location evidence="1 8">Nucleus</location>
    </subcellularLocation>
</comment>
<feature type="region of interest" description="Disordered" evidence="9">
    <location>
        <begin position="127"/>
        <end position="156"/>
    </location>
</feature>
<sequence length="692" mass="79298">MTTEEPTPKHIDSGTGIDLALDPNLITLALNSNSNSNIHSPSSDEPIPGSAEKVGTNAHLEGDELESSTKKDNDKRLKFLKSKDSLVSNPHEIYGSMPLEQLIPIILRQRGPGFKFVDLNEKELQNEINQRDNNNKNINDDSSYSNQEKDGNAADEGEQVGEDFMEVDYEDKNDSVNPQNETEHQANENGETDDDVETVMTQEQFVKRRREMVEHINLAMNESSLALEFVSLLLSSVKESTGMSSMSPFLRKVVKPSSLNSDKIPYEAPTKKEYIELDVLNKGWKLQSLNESKDLLRESFNKLVSILQHEHDYWNKIMQNISNKDVIFKIRDRSSGQKLLAIKYGYEDSGSTYRHDRGIANIRNNVESQNLDLIPHSSSVVKATNFLHSVKKFLRVRIFTKIESEDDYILSGESITDGDGENNETELKDIRKQIQVLKKIIFEKELMYQIKKECVLLISYGVSIENENKVIIELPNEKFEIELLSLDDDSIVNHEQDLPKINDKRANLMLVMLRLLLVVIFKKTLRSRIGSPRRMTNLKVDDDILLIRPILGKIRFANYKLLLKKIIKDYVLDIIPGSSITETEVKREEFQENENIDDENITRLNSEIRAFDKLLNVPKRELKINLSPSDHKNPNLSLTLESPNYCNALIHIKFEDTSEANTVSFDTTFSDFKEVEDFLHFIVAEFIQYKKV</sequence>
<keyword evidence="5 8" id="KW-0804">Transcription</keyword>
<feature type="compositionally biased region" description="Low complexity" evidence="9">
    <location>
        <begin position="135"/>
        <end position="146"/>
    </location>
</feature>
<dbReference type="GO" id="GO:0016592">
    <property type="term" value="C:mediator complex"/>
    <property type="evidence" value="ECO:0007669"/>
    <property type="project" value="InterPro"/>
</dbReference>
<dbReference type="GO" id="GO:0006357">
    <property type="term" value="P:regulation of transcription by RNA polymerase II"/>
    <property type="evidence" value="ECO:0007669"/>
    <property type="project" value="InterPro"/>
</dbReference>
<proteinExistence type="inferred from homology"/>
<dbReference type="Gene3D" id="6.10.250.2620">
    <property type="match status" value="1"/>
</dbReference>
<keyword evidence="8" id="KW-0010">Activator</keyword>
<keyword evidence="11" id="KW-1185">Reference proteome</keyword>
<comment type="caution">
    <text evidence="10">The sequence shown here is derived from an EMBL/GenBank/DDBJ whole genome shotgun (WGS) entry which is preliminary data.</text>
</comment>
<feature type="compositionally biased region" description="Low complexity" evidence="9">
    <location>
        <begin position="32"/>
        <end position="43"/>
    </location>
</feature>
<name>J8PPH6_SACAR</name>
<evidence type="ECO:0000256" key="9">
    <source>
        <dbReference type="SAM" id="MobiDB-lite"/>
    </source>
</evidence>
<comment type="function">
    <text evidence="8">Component of the Mediator complex, a coactivator involved in the regulated transcription of nearly all RNA polymerase II-dependent genes. Mediator functions as a bridge to convey information from gene-specific regulatory proteins to the basal RNA polymerase II transcription machinery. Mediator is recruited to promoters by direct interactions with regulatory proteins and serves as a scaffold for the assembly of a functional preinitiation complex with RNA polymerase II and the general transcription factors.</text>
</comment>
<evidence type="ECO:0000256" key="4">
    <source>
        <dbReference type="ARBA" id="ARBA00023015"/>
    </source>
</evidence>
<reference evidence="10 11" key="1">
    <citation type="journal article" date="2013" name="BMC Genomics">
        <title>High quality de novo sequencing and assembly of the Saccharomyces arboricolus genome.</title>
        <authorList>
            <person name="Liti G."/>
            <person name="Nguyen Ba A.N."/>
            <person name="Blythe M."/>
            <person name="Mueller C.A."/>
            <person name="Bergstroem A."/>
            <person name="Cubillos F.A."/>
            <person name="Dafhnis-Calas F."/>
            <person name="Khoshraftar S."/>
            <person name="Malla S."/>
            <person name="Mehta N."/>
            <person name="Siow C.C."/>
            <person name="Warringer J."/>
            <person name="Moses A.M."/>
            <person name="Louis E.J."/>
            <person name="Nieduszynski C.A."/>
        </authorList>
    </citation>
    <scope>NUCLEOTIDE SEQUENCE [LARGE SCALE GENOMIC DNA]</scope>
    <source>
        <strain evidence="11">H-6 / AS 2.3317 / CBS 10644</strain>
    </source>
</reference>
<evidence type="ECO:0000256" key="2">
    <source>
        <dbReference type="ARBA" id="ARBA00005635"/>
    </source>
</evidence>
<dbReference type="AlphaFoldDB" id="J8PPH6"/>
<dbReference type="HOGENOM" id="CLU_023188_0_0_1"/>
<evidence type="ECO:0000256" key="8">
    <source>
        <dbReference type="RuleBase" id="RU364140"/>
    </source>
</evidence>
<dbReference type="InterPro" id="IPR019313">
    <property type="entry name" value="Mediator_Med17"/>
</dbReference>
<organism evidence="10 11">
    <name type="scientific">Saccharomyces arboricola (strain H-6 / AS 2.3317 / CBS 10644)</name>
    <name type="common">Yeast</name>
    <dbReference type="NCBI Taxonomy" id="1160507"/>
    <lineage>
        <taxon>Eukaryota</taxon>
        <taxon>Fungi</taxon>
        <taxon>Dikarya</taxon>
        <taxon>Ascomycota</taxon>
        <taxon>Saccharomycotina</taxon>
        <taxon>Saccharomycetes</taxon>
        <taxon>Saccharomycetales</taxon>
        <taxon>Saccharomycetaceae</taxon>
        <taxon>Saccharomyces</taxon>
    </lineage>
</organism>
<gene>
    <name evidence="8" type="primary">MED17</name>
    <name evidence="10" type="ORF">SU7_0851</name>
</gene>
<comment type="subunit">
    <text evidence="8">Component of the Mediator complex.</text>
</comment>
<evidence type="ECO:0000313" key="10">
    <source>
        <dbReference type="EMBL" id="EJS44040.1"/>
    </source>
</evidence>
<dbReference type="GO" id="GO:0070847">
    <property type="term" value="C:core mediator complex"/>
    <property type="evidence" value="ECO:0007669"/>
    <property type="project" value="TreeGrafter"/>
</dbReference>
<evidence type="ECO:0000256" key="6">
    <source>
        <dbReference type="ARBA" id="ARBA00023242"/>
    </source>
</evidence>
<keyword evidence="6 8" id="KW-0539">Nucleus</keyword>
<dbReference type="PANTHER" id="PTHR13114:SF7">
    <property type="entry name" value="MEDIATOR OF RNA POLYMERASE II TRANSCRIPTION SUBUNIT 17"/>
    <property type="match status" value="1"/>
</dbReference>
<evidence type="ECO:0000313" key="11">
    <source>
        <dbReference type="Proteomes" id="UP000006968"/>
    </source>
</evidence>
<dbReference type="Pfam" id="PF10156">
    <property type="entry name" value="Med17"/>
    <property type="match status" value="1"/>
</dbReference>
<dbReference type="Proteomes" id="UP000006968">
    <property type="component" value="Chromosome V"/>
</dbReference>
<accession>J8PPH6</accession>
<evidence type="ECO:0000256" key="7">
    <source>
        <dbReference type="ARBA" id="ARBA00032014"/>
    </source>
</evidence>
<dbReference type="PANTHER" id="PTHR13114">
    <property type="entry name" value="MEDIATOR OF RNA POLYMERASE II TRANSCRIPTION SUBUNIT 17"/>
    <property type="match status" value="1"/>
</dbReference>
<evidence type="ECO:0000256" key="1">
    <source>
        <dbReference type="ARBA" id="ARBA00004123"/>
    </source>
</evidence>
<dbReference type="GO" id="GO:0003712">
    <property type="term" value="F:transcription coregulator activity"/>
    <property type="evidence" value="ECO:0007669"/>
    <property type="project" value="InterPro"/>
</dbReference>